<dbReference type="SUPFAM" id="SSF53383">
    <property type="entry name" value="PLP-dependent transferases"/>
    <property type="match status" value="1"/>
</dbReference>
<name>A0A447QJR0_SERRU</name>
<protein>
    <recommendedName>
        <fullName evidence="3">HTH-type transcriptional regulatory protein gabR</fullName>
    </recommendedName>
</protein>
<evidence type="ECO:0000313" key="1">
    <source>
        <dbReference type="EMBL" id="VEA70082.1"/>
    </source>
</evidence>
<evidence type="ECO:0000313" key="2">
    <source>
        <dbReference type="Proteomes" id="UP000271603"/>
    </source>
</evidence>
<dbReference type="InterPro" id="IPR051446">
    <property type="entry name" value="HTH_trans_reg/aminotransferase"/>
</dbReference>
<dbReference type="Gene3D" id="3.40.640.10">
    <property type="entry name" value="Type I PLP-dependent aspartate aminotransferase-like (Major domain)"/>
    <property type="match status" value="1"/>
</dbReference>
<dbReference type="InterPro" id="IPR015421">
    <property type="entry name" value="PyrdxlP-dep_Trfase_major"/>
</dbReference>
<gene>
    <name evidence="1" type="ORF">NCTC9419_01574</name>
</gene>
<dbReference type="Proteomes" id="UP000271603">
    <property type="component" value="Chromosome"/>
</dbReference>
<proteinExistence type="predicted"/>
<reference evidence="1 2" key="1">
    <citation type="submission" date="2018-12" db="EMBL/GenBank/DDBJ databases">
        <authorList>
            <consortium name="Pathogen Informatics"/>
        </authorList>
    </citation>
    <scope>NUCLEOTIDE SEQUENCE [LARGE SCALE GENOMIC DNA]</scope>
    <source>
        <strain evidence="1 2">NCTC9419</strain>
    </source>
</reference>
<dbReference type="InterPro" id="IPR015424">
    <property type="entry name" value="PyrdxlP-dep_Trfase"/>
</dbReference>
<dbReference type="PANTHER" id="PTHR46577:SF1">
    <property type="entry name" value="HTH-TYPE TRANSCRIPTIONAL REGULATORY PROTEIN GABR"/>
    <property type="match status" value="1"/>
</dbReference>
<dbReference type="PANTHER" id="PTHR46577">
    <property type="entry name" value="HTH-TYPE TRANSCRIPTIONAL REGULATORY PROTEIN GABR"/>
    <property type="match status" value="1"/>
</dbReference>
<dbReference type="AlphaFoldDB" id="A0A447QJR0"/>
<dbReference type="EMBL" id="LR134155">
    <property type="protein sequence ID" value="VEA70082.1"/>
    <property type="molecule type" value="Genomic_DNA"/>
</dbReference>
<sequence>MAPAGLVSLFRDSVNHLPGPGSMLPQAMVADFMAQGHFGRHLRKMRALYAARRGYLVDALQQTLGERLHIQPQAGGIHVLAHLPAGQDDKALAIAAGADGLSLQALSDWRAAPAATGGLLMGFANFATAEEATAAVQRLKAVMA</sequence>
<accession>A0A447QJR0</accession>
<evidence type="ECO:0008006" key="3">
    <source>
        <dbReference type="Google" id="ProtNLM"/>
    </source>
</evidence>
<organism evidence="1 2">
    <name type="scientific">Serratia rubidaea</name>
    <name type="common">Serratia marinorubra</name>
    <dbReference type="NCBI Taxonomy" id="61652"/>
    <lineage>
        <taxon>Bacteria</taxon>
        <taxon>Pseudomonadati</taxon>
        <taxon>Pseudomonadota</taxon>
        <taxon>Gammaproteobacteria</taxon>
        <taxon>Enterobacterales</taxon>
        <taxon>Yersiniaceae</taxon>
        <taxon>Serratia</taxon>
    </lineage>
</organism>